<gene>
    <name evidence="3" type="ORF">AVDCRST_MAG77-4221</name>
</gene>
<reference evidence="3" key="1">
    <citation type="submission" date="2020-02" db="EMBL/GenBank/DDBJ databases">
        <authorList>
            <person name="Meier V. D."/>
        </authorList>
    </citation>
    <scope>NUCLEOTIDE SEQUENCE</scope>
    <source>
        <strain evidence="3">AVDCRST_MAG77</strain>
    </source>
</reference>
<dbReference type="InterPro" id="IPR023286">
    <property type="entry name" value="ABATE_dom_sf"/>
</dbReference>
<dbReference type="EMBL" id="CADCTC010000227">
    <property type="protein sequence ID" value="CAA9285929.1"/>
    <property type="molecule type" value="Genomic_DNA"/>
</dbReference>
<proteinExistence type="predicted"/>
<dbReference type="InterPro" id="IPR021005">
    <property type="entry name" value="Znf_CGNR"/>
</dbReference>
<dbReference type="PANTHER" id="PTHR35525">
    <property type="entry name" value="BLL6575 PROTEIN"/>
    <property type="match status" value="1"/>
</dbReference>
<evidence type="ECO:0000313" key="3">
    <source>
        <dbReference type="EMBL" id="CAA9285929.1"/>
    </source>
</evidence>
<dbReference type="PANTHER" id="PTHR35525:SF3">
    <property type="entry name" value="BLL6575 PROTEIN"/>
    <property type="match status" value="1"/>
</dbReference>
<feature type="region of interest" description="Disordered" evidence="1">
    <location>
        <begin position="112"/>
        <end position="133"/>
    </location>
</feature>
<evidence type="ECO:0000256" key="1">
    <source>
        <dbReference type="SAM" id="MobiDB-lite"/>
    </source>
</evidence>
<evidence type="ECO:0000259" key="2">
    <source>
        <dbReference type="Pfam" id="PF11706"/>
    </source>
</evidence>
<protein>
    <recommendedName>
        <fullName evidence="2">Zinc finger CGNR domain-containing protein</fullName>
    </recommendedName>
</protein>
<organism evidence="3">
    <name type="scientific">uncultured Chloroflexota bacterium</name>
    <dbReference type="NCBI Taxonomy" id="166587"/>
    <lineage>
        <taxon>Bacteria</taxon>
        <taxon>Bacillati</taxon>
        <taxon>Chloroflexota</taxon>
        <taxon>environmental samples</taxon>
    </lineage>
</organism>
<dbReference type="InterPro" id="IPR010852">
    <property type="entry name" value="ABATE"/>
</dbReference>
<dbReference type="Gene3D" id="1.10.3300.10">
    <property type="entry name" value="Jann2411-like domain"/>
    <property type="match status" value="1"/>
</dbReference>
<accession>A0A6J4JS32</accession>
<sequence length="133" mass="15177">MVFFADPRDVAALNEWILPAHERRRLVFVVESASDDTPRFTWEPATEGATSLDWPLWPVVWSAVELLTADALRRVLECANDPCGWLFVDLSRNRSRRWCDMRDCANKVKARRHHARTKRASDRGKTNDAAGGA</sequence>
<dbReference type="AlphaFoldDB" id="A0A6J4JS32"/>
<name>A0A6J4JS32_9CHLR</name>
<feature type="domain" description="Zinc finger CGNR" evidence="2">
    <location>
        <begin position="74"/>
        <end position="116"/>
    </location>
</feature>
<dbReference type="SUPFAM" id="SSF160904">
    <property type="entry name" value="Jann2411-like"/>
    <property type="match status" value="1"/>
</dbReference>
<dbReference type="Pfam" id="PF11706">
    <property type="entry name" value="zf-CGNR"/>
    <property type="match status" value="1"/>
</dbReference>